<organism evidence="2 3">
    <name type="scientific">Tunturiibacter gelidiferens</name>
    <dbReference type="NCBI Taxonomy" id="3069689"/>
    <lineage>
        <taxon>Bacteria</taxon>
        <taxon>Pseudomonadati</taxon>
        <taxon>Acidobacteriota</taxon>
        <taxon>Terriglobia</taxon>
        <taxon>Terriglobales</taxon>
        <taxon>Acidobacteriaceae</taxon>
        <taxon>Tunturiibacter</taxon>
    </lineage>
</organism>
<feature type="domain" description="AB hydrolase-1" evidence="1">
    <location>
        <begin position="11"/>
        <end position="208"/>
    </location>
</feature>
<dbReference type="RefSeq" id="WP_183979810.1">
    <property type="nucleotide sequence ID" value="NZ_JACHEB010000010.1"/>
</dbReference>
<dbReference type="InterPro" id="IPR029058">
    <property type="entry name" value="AB_hydrolase_fold"/>
</dbReference>
<protein>
    <submittedName>
        <fullName evidence="2">Pimeloyl-ACP methyl ester carboxylesterase</fullName>
    </submittedName>
</protein>
<evidence type="ECO:0000313" key="2">
    <source>
        <dbReference type="EMBL" id="MBB5330377.1"/>
    </source>
</evidence>
<keyword evidence="3" id="KW-1185">Reference proteome</keyword>
<reference evidence="2 3" key="1">
    <citation type="submission" date="2020-08" db="EMBL/GenBank/DDBJ databases">
        <title>Genomic Encyclopedia of Type Strains, Phase IV (KMG-V): Genome sequencing to study the core and pangenomes of soil and plant-associated prokaryotes.</title>
        <authorList>
            <person name="Whitman W."/>
        </authorList>
    </citation>
    <scope>NUCLEOTIDE SEQUENCE [LARGE SCALE GENOMIC DNA]</scope>
    <source>
        <strain evidence="2 3">X5P2</strain>
    </source>
</reference>
<dbReference type="Proteomes" id="UP000535182">
    <property type="component" value="Unassembled WGS sequence"/>
</dbReference>
<dbReference type="EMBL" id="JACHEB010000010">
    <property type="protein sequence ID" value="MBB5330377.1"/>
    <property type="molecule type" value="Genomic_DNA"/>
</dbReference>
<dbReference type="Gene3D" id="3.40.50.1820">
    <property type="entry name" value="alpha/beta hydrolase"/>
    <property type="match status" value="1"/>
</dbReference>
<dbReference type="PANTHER" id="PTHR37017:SF11">
    <property type="entry name" value="ESTERASE_LIPASE_THIOESTERASE DOMAIN-CONTAINING PROTEIN"/>
    <property type="match status" value="1"/>
</dbReference>
<dbReference type="InterPro" id="IPR000073">
    <property type="entry name" value="AB_hydrolase_1"/>
</dbReference>
<comment type="caution">
    <text evidence="2">The sequence shown here is derived from an EMBL/GenBank/DDBJ whole genome shotgun (WGS) entry which is preliminary data.</text>
</comment>
<dbReference type="PANTHER" id="PTHR37017">
    <property type="entry name" value="AB HYDROLASE-1 DOMAIN-CONTAINING PROTEIN-RELATED"/>
    <property type="match status" value="1"/>
</dbReference>
<name>A0A9X0QH70_9BACT</name>
<evidence type="ECO:0000313" key="3">
    <source>
        <dbReference type="Proteomes" id="UP000535182"/>
    </source>
</evidence>
<sequence length="235" mass="25703">MESCFAERATVVLVHGPWLDAGMWNSVILPLQQHGLQVVAAQLPLTSFEDDLAAIERTLELTDGPLMLVGHSYSGALIANAALRSELVQALVFISAITPDSNETVADVLKSDLSPAESPRMIADRHGFIWMSESEFKTLLAPHAAAHQWALMTAAQKPISVRCLNGGIPNPSWQRLPSSYLIAEQDHVLSAKTQRMMAQRMNAHIYTHPLDYAAAMTEPEVVLDVILEAAHEHLA</sequence>
<evidence type="ECO:0000259" key="1">
    <source>
        <dbReference type="Pfam" id="PF12697"/>
    </source>
</evidence>
<accession>A0A9X0QH70</accession>
<dbReference type="Pfam" id="PF12697">
    <property type="entry name" value="Abhydrolase_6"/>
    <property type="match status" value="1"/>
</dbReference>
<gene>
    <name evidence="2" type="ORF">HDF14_004012</name>
</gene>
<dbReference type="InterPro" id="IPR052897">
    <property type="entry name" value="Sec-Metab_Biosynth_Hydrolase"/>
</dbReference>
<proteinExistence type="predicted"/>
<dbReference type="AlphaFoldDB" id="A0A9X0QH70"/>
<dbReference type="SUPFAM" id="SSF53474">
    <property type="entry name" value="alpha/beta-Hydrolases"/>
    <property type="match status" value="1"/>
</dbReference>